<dbReference type="Pfam" id="PF02654">
    <property type="entry name" value="CobS"/>
    <property type="match status" value="1"/>
</dbReference>
<comment type="cofactor">
    <cofactor evidence="1 19">
        <name>Mg(2+)</name>
        <dbReference type="ChEBI" id="CHEBI:18420"/>
    </cofactor>
</comment>
<evidence type="ECO:0000256" key="15">
    <source>
        <dbReference type="ARBA" id="ARBA00032605"/>
    </source>
</evidence>
<keyword evidence="21" id="KW-1185">Reference proteome</keyword>
<comment type="similarity">
    <text evidence="4 19">Belongs to the CobS family.</text>
</comment>
<dbReference type="InterPro" id="IPR003805">
    <property type="entry name" value="CobS"/>
</dbReference>
<comment type="pathway">
    <text evidence="3 19">Cofactor biosynthesis; adenosylcobalamin biosynthesis; adenosylcobalamin from cob(II)yrinate a,c-diamide: step 7/7.</text>
</comment>
<dbReference type="GO" id="GO:0009236">
    <property type="term" value="P:cobalamin biosynthetic process"/>
    <property type="evidence" value="ECO:0007669"/>
    <property type="project" value="UniProtKB-UniRule"/>
</dbReference>
<dbReference type="EMBL" id="PZKG01000022">
    <property type="protein sequence ID" value="PTE22419.1"/>
    <property type="molecule type" value="Genomic_DNA"/>
</dbReference>
<comment type="catalytic activity">
    <reaction evidence="18 19">
        <text>alpha-ribazole 5'-phosphate + adenosylcob(III)inamide-GDP = adenosylcob(III)alamin 5'-phosphate + GMP + H(+)</text>
        <dbReference type="Rhea" id="RHEA:23560"/>
        <dbReference type="ChEBI" id="CHEBI:15378"/>
        <dbReference type="ChEBI" id="CHEBI:57918"/>
        <dbReference type="ChEBI" id="CHEBI:58115"/>
        <dbReference type="ChEBI" id="CHEBI:60487"/>
        <dbReference type="ChEBI" id="CHEBI:60493"/>
        <dbReference type="EC" id="2.7.8.26"/>
    </reaction>
</comment>
<evidence type="ECO:0000256" key="6">
    <source>
        <dbReference type="ARBA" id="ARBA00015850"/>
    </source>
</evidence>
<evidence type="ECO:0000256" key="7">
    <source>
        <dbReference type="ARBA" id="ARBA00022475"/>
    </source>
</evidence>
<evidence type="ECO:0000256" key="2">
    <source>
        <dbReference type="ARBA" id="ARBA00004651"/>
    </source>
</evidence>
<feature type="transmembrane region" description="Helical" evidence="19">
    <location>
        <begin position="190"/>
        <end position="223"/>
    </location>
</feature>
<evidence type="ECO:0000256" key="1">
    <source>
        <dbReference type="ARBA" id="ARBA00001946"/>
    </source>
</evidence>
<dbReference type="GO" id="GO:0051073">
    <property type="term" value="F:adenosylcobinamide-GDP ribazoletransferase activity"/>
    <property type="evidence" value="ECO:0007669"/>
    <property type="project" value="UniProtKB-UniRule"/>
</dbReference>
<evidence type="ECO:0000256" key="14">
    <source>
        <dbReference type="ARBA" id="ARBA00025228"/>
    </source>
</evidence>
<evidence type="ECO:0000256" key="12">
    <source>
        <dbReference type="ARBA" id="ARBA00022989"/>
    </source>
</evidence>
<keyword evidence="11 19" id="KW-0460">Magnesium</keyword>
<evidence type="ECO:0000256" key="3">
    <source>
        <dbReference type="ARBA" id="ARBA00004663"/>
    </source>
</evidence>
<dbReference type="GO" id="GO:0008818">
    <property type="term" value="F:cobalamin 5'-phosphate synthase activity"/>
    <property type="evidence" value="ECO:0007669"/>
    <property type="project" value="UniProtKB-UniRule"/>
</dbReference>
<evidence type="ECO:0000256" key="18">
    <source>
        <dbReference type="ARBA" id="ARBA00049504"/>
    </source>
</evidence>
<sequence>MSVRDRLSQEGLAQAANDLRSAMGLLSRLPMPQGRAAPRGAEAAWAFPLVGVVIGAVGALAGGLALWLGLPAGAAAALALGAQAMATGAMHEDGLADTADGLWGGWDKPRRLEIMKDSSIGSYGVMALLVVGLARWSALAALLAAGAWPALLAAGALSRVPMVLMMVGMENARGGGLSKAVGVPSRRTAAVAATLGIGIALLLGGGAGMAMIALAGVFAFGVARVAQAKIGGQTGDILGASQQLAEVAALAAAAAVLA</sequence>
<organism evidence="20 21">
    <name type="scientific">Cereibacter changlensis JA139</name>
    <dbReference type="NCBI Taxonomy" id="1188249"/>
    <lineage>
        <taxon>Bacteria</taxon>
        <taxon>Pseudomonadati</taxon>
        <taxon>Pseudomonadota</taxon>
        <taxon>Alphaproteobacteria</taxon>
        <taxon>Rhodobacterales</taxon>
        <taxon>Paracoccaceae</taxon>
        <taxon>Cereibacter</taxon>
    </lineage>
</organism>
<evidence type="ECO:0000256" key="16">
    <source>
        <dbReference type="ARBA" id="ARBA00032853"/>
    </source>
</evidence>
<evidence type="ECO:0000256" key="4">
    <source>
        <dbReference type="ARBA" id="ARBA00010561"/>
    </source>
</evidence>
<keyword evidence="8 19" id="KW-0169">Cobalamin biosynthesis</keyword>
<dbReference type="AlphaFoldDB" id="A0A2T4JWW7"/>
<feature type="transmembrane region" description="Helical" evidence="19">
    <location>
        <begin position="120"/>
        <end position="144"/>
    </location>
</feature>
<keyword evidence="9 19" id="KW-0808">Transferase</keyword>
<evidence type="ECO:0000256" key="10">
    <source>
        <dbReference type="ARBA" id="ARBA00022692"/>
    </source>
</evidence>
<keyword evidence="13 19" id="KW-0472">Membrane</keyword>
<reference evidence="20 21" key="1">
    <citation type="submission" date="2018-03" db="EMBL/GenBank/DDBJ databases">
        <title>Cereibacter changlensis.</title>
        <authorList>
            <person name="Meyer T.E."/>
            <person name="Miller S."/>
            <person name="Lodha T."/>
            <person name="Gandham S."/>
            <person name="Chintalapati S."/>
            <person name="Chintalapati V.R."/>
        </authorList>
    </citation>
    <scope>NUCLEOTIDE SEQUENCE [LARGE SCALE GENOMIC DNA]</scope>
    <source>
        <strain evidence="20 21">JA139</strain>
    </source>
</reference>
<dbReference type="UniPathway" id="UPA00148">
    <property type="reaction ID" value="UER00238"/>
</dbReference>
<dbReference type="EC" id="2.7.8.26" evidence="5 19"/>
<comment type="subcellular location">
    <subcellularLocation>
        <location evidence="2 19">Cell membrane</location>
        <topology evidence="2 19">Multi-pass membrane protein</topology>
    </subcellularLocation>
</comment>
<evidence type="ECO:0000256" key="8">
    <source>
        <dbReference type="ARBA" id="ARBA00022573"/>
    </source>
</evidence>
<name>A0A2T4JWW7_9RHOB</name>
<evidence type="ECO:0000256" key="5">
    <source>
        <dbReference type="ARBA" id="ARBA00013200"/>
    </source>
</evidence>
<gene>
    <name evidence="19 20" type="primary">cobS</name>
    <name evidence="20" type="ORF">C5F48_07020</name>
</gene>
<evidence type="ECO:0000256" key="9">
    <source>
        <dbReference type="ARBA" id="ARBA00022679"/>
    </source>
</evidence>
<dbReference type="OrthoDB" id="9794626at2"/>
<feature type="transmembrane region" description="Helical" evidence="19">
    <location>
        <begin position="150"/>
        <end position="169"/>
    </location>
</feature>
<comment type="function">
    <text evidence="14 19">Joins adenosylcobinamide-GDP and alpha-ribazole to generate adenosylcobalamin (Ado-cobalamin). Also synthesizes adenosylcobalamin 5'-phosphate from adenosylcobinamide-GDP and alpha-ribazole 5'-phosphate.</text>
</comment>
<protein>
    <recommendedName>
        <fullName evidence="6 19">Adenosylcobinamide-GDP ribazoletransferase</fullName>
        <ecNumber evidence="5 19">2.7.8.26</ecNumber>
    </recommendedName>
    <alternativeName>
        <fullName evidence="16 19">Cobalamin synthase</fullName>
    </alternativeName>
    <alternativeName>
        <fullName evidence="15 19">Cobalamin-5'-phosphate synthase</fullName>
    </alternativeName>
</protein>
<dbReference type="Proteomes" id="UP000241010">
    <property type="component" value="Unassembled WGS sequence"/>
</dbReference>
<dbReference type="NCBIfam" id="TIGR00317">
    <property type="entry name" value="cobS"/>
    <property type="match status" value="1"/>
</dbReference>
<dbReference type="HAMAP" id="MF_00719">
    <property type="entry name" value="CobS"/>
    <property type="match status" value="1"/>
</dbReference>
<proteinExistence type="inferred from homology"/>
<dbReference type="PANTHER" id="PTHR34148:SF1">
    <property type="entry name" value="ADENOSYLCOBINAMIDE-GDP RIBAZOLETRANSFERASE"/>
    <property type="match status" value="1"/>
</dbReference>
<evidence type="ECO:0000313" key="21">
    <source>
        <dbReference type="Proteomes" id="UP000241010"/>
    </source>
</evidence>
<evidence type="ECO:0000256" key="13">
    <source>
        <dbReference type="ARBA" id="ARBA00023136"/>
    </source>
</evidence>
<keyword evidence="12 19" id="KW-1133">Transmembrane helix</keyword>
<evidence type="ECO:0000256" key="11">
    <source>
        <dbReference type="ARBA" id="ARBA00022842"/>
    </source>
</evidence>
<comment type="catalytic activity">
    <reaction evidence="17 19">
        <text>alpha-ribazole + adenosylcob(III)inamide-GDP = adenosylcob(III)alamin + GMP + H(+)</text>
        <dbReference type="Rhea" id="RHEA:16049"/>
        <dbReference type="ChEBI" id="CHEBI:10329"/>
        <dbReference type="ChEBI" id="CHEBI:15378"/>
        <dbReference type="ChEBI" id="CHEBI:18408"/>
        <dbReference type="ChEBI" id="CHEBI:58115"/>
        <dbReference type="ChEBI" id="CHEBI:60487"/>
        <dbReference type="EC" id="2.7.8.26"/>
    </reaction>
</comment>
<feature type="transmembrane region" description="Helical" evidence="19">
    <location>
        <begin position="45"/>
        <end position="70"/>
    </location>
</feature>
<evidence type="ECO:0000313" key="20">
    <source>
        <dbReference type="EMBL" id="PTE22419.1"/>
    </source>
</evidence>
<evidence type="ECO:0000256" key="19">
    <source>
        <dbReference type="HAMAP-Rule" id="MF_00719"/>
    </source>
</evidence>
<dbReference type="PANTHER" id="PTHR34148">
    <property type="entry name" value="ADENOSYLCOBINAMIDE-GDP RIBAZOLETRANSFERASE"/>
    <property type="match status" value="1"/>
</dbReference>
<dbReference type="GO" id="GO:0005886">
    <property type="term" value="C:plasma membrane"/>
    <property type="evidence" value="ECO:0007669"/>
    <property type="project" value="UniProtKB-SubCell"/>
</dbReference>
<keyword evidence="7 19" id="KW-1003">Cell membrane</keyword>
<accession>A0A2T4JWW7</accession>
<comment type="caution">
    <text evidence="20">The sequence shown here is derived from an EMBL/GenBank/DDBJ whole genome shotgun (WGS) entry which is preliminary data.</text>
</comment>
<evidence type="ECO:0000256" key="17">
    <source>
        <dbReference type="ARBA" id="ARBA00048623"/>
    </source>
</evidence>
<keyword evidence="10 19" id="KW-0812">Transmembrane</keyword>